<dbReference type="Proteomes" id="UP001067235">
    <property type="component" value="Unassembled WGS sequence"/>
</dbReference>
<reference evidence="1" key="1">
    <citation type="submission" date="2022-12" db="EMBL/GenBank/DDBJ databases">
        <authorList>
            <person name="Krivoruchko A.V."/>
            <person name="Elkin A."/>
        </authorList>
    </citation>
    <scope>NUCLEOTIDE SEQUENCE</scope>
    <source>
        <strain evidence="1">IEGM 1388</strain>
    </source>
</reference>
<protein>
    <submittedName>
        <fullName evidence="1">Uncharacterized protein</fullName>
    </submittedName>
</protein>
<name>A0ABT4MQW3_GORRU</name>
<proteinExistence type="predicted"/>
<dbReference type="RefSeq" id="WP_301569926.1">
    <property type="nucleotide sequence ID" value="NZ_JAPWIE010000002.1"/>
</dbReference>
<keyword evidence="2" id="KW-1185">Reference proteome</keyword>
<gene>
    <name evidence="1" type="ORF">O4213_05305</name>
</gene>
<sequence>MIVIAASSTANLMSATSSSEKSARTARVSAMALIIGTWDLSAGTRMFTGASAAPSICITPPITTSVPLQRAEYLAASAAHRS</sequence>
<evidence type="ECO:0000313" key="1">
    <source>
        <dbReference type="EMBL" id="MCZ4549387.1"/>
    </source>
</evidence>
<accession>A0ABT4MQW3</accession>
<organism evidence="1 2">
    <name type="scientific">Gordonia rubripertincta</name>
    <name type="common">Rhodococcus corallinus</name>
    <dbReference type="NCBI Taxonomy" id="36822"/>
    <lineage>
        <taxon>Bacteria</taxon>
        <taxon>Bacillati</taxon>
        <taxon>Actinomycetota</taxon>
        <taxon>Actinomycetes</taxon>
        <taxon>Mycobacteriales</taxon>
        <taxon>Gordoniaceae</taxon>
        <taxon>Gordonia</taxon>
    </lineage>
</organism>
<dbReference type="EMBL" id="JAPWIE010000002">
    <property type="protein sequence ID" value="MCZ4549387.1"/>
    <property type="molecule type" value="Genomic_DNA"/>
</dbReference>
<comment type="caution">
    <text evidence="1">The sequence shown here is derived from an EMBL/GenBank/DDBJ whole genome shotgun (WGS) entry which is preliminary data.</text>
</comment>
<evidence type="ECO:0000313" key="2">
    <source>
        <dbReference type="Proteomes" id="UP001067235"/>
    </source>
</evidence>